<keyword evidence="3" id="KW-1185">Reference proteome</keyword>
<organism evidence="2 3">
    <name type="scientific">Fervidicella metallireducens AeB</name>
    <dbReference type="NCBI Taxonomy" id="1403537"/>
    <lineage>
        <taxon>Bacteria</taxon>
        <taxon>Bacillati</taxon>
        <taxon>Bacillota</taxon>
        <taxon>Clostridia</taxon>
        <taxon>Eubacteriales</taxon>
        <taxon>Clostridiaceae</taxon>
        <taxon>Fervidicella</taxon>
    </lineage>
</organism>
<dbReference type="Proteomes" id="UP000019681">
    <property type="component" value="Unassembled WGS sequence"/>
</dbReference>
<comment type="caution">
    <text evidence="2">The sequence shown here is derived from an EMBL/GenBank/DDBJ whole genome shotgun (WGS) entry which is preliminary data.</text>
</comment>
<dbReference type="RefSeq" id="WP_035379507.1">
    <property type="nucleotide sequence ID" value="NZ_AZQP01000018.1"/>
</dbReference>
<name>A0A017RVA2_9CLOT</name>
<gene>
    <name evidence="2" type="ORF">Q428_07340</name>
</gene>
<proteinExistence type="predicted"/>
<reference evidence="2 3" key="1">
    <citation type="journal article" date="2014" name="Genome Announc.">
        <title>Draft Genome Sequence of Fervidicella metallireducens Strain AeBT, an Iron-Reducing Thermoanaerobe from the Great Artesian Basin.</title>
        <authorList>
            <person name="Patel B.K."/>
        </authorList>
    </citation>
    <scope>NUCLEOTIDE SEQUENCE [LARGE SCALE GENOMIC DNA]</scope>
    <source>
        <strain evidence="2 3">AeB</strain>
    </source>
</reference>
<evidence type="ECO:0000313" key="2">
    <source>
        <dbReference type="EMBL" id="EYE88582.1"/>
    </source>
</evidence>
<dbReference type="AlphaFoldDB" id="A0A017RVA2"/>
<evidence type="ECO:0000313" key="3">
    <source>
        <dbReference type="Proteomes" id="UP000019681"/>
    </source>
</evidence>
<dbReference type="STRING" id="1403537.Q428_07340"/>
<evidence type="ECO:0000259" key="1">
    <source>
        <dbReference type="Pfam" id="PF20033"/>
    </source>
</evidence>
<feature type="domain" description="DUF6438" evidence="1">
    <location>
        <begin position="12"/>
        <end position="123"/>
    </location>
</feature>
<dbReference type="OrthoDB" id="7172369at2"/>
<dbReference type="InterPro" id="IPR045497">
    <property type="entry name" value="DUF6438"/>
</dbReference>
<protein>
    <recommendedName>
        <fullName evidence="1">DUF6438 domain-containing protein</fullName>
    </recommendedName>
</protein>
<dbReference type="Pfam" id="PF20033">
    <property type="entry name" value="DUF6438"/>
    <property type="match status" value="1"/>
</dbReference>
<accession>A0A017RVA2</accession>
<dbReference type="EMBL" id="AZQP01000018">
    <property type="protein sequence ID" value="EYE88582.1"/>
    <property type="molecule type" value="Genomic_DNA"/>
</dbReference>
<sequence>MSGLIEKADIREITLERTMSYGRFPVYKIIFRNDGTAIYEGKDNVEKIGRYIGEIDKNDFNWLVELINKLNFLDLDDNYSLNESESASVITTVEYDGKRKRVANHAEAGPMELWTIEKVIDGIIFDIYWENEDEVGAE</sequence>